<evidence type="ECO:0000313" key="2">
    <source>
        <dbReference type="Proteomes" id="UP000322000"/>
    </source>
</evidence>
<dbReference type="AlphaFoldDB" id="A0A7E5WDC8"/>
<reference evidence="3" key="1">
    <citation type="submission" date="2025-08" db="UniProtKB">
        <authorList>
            <consortium name="RefSeq"/>
        </authorList>
    </citation>
    <scope>IDENTIFICATION</scope>
</reference>
<dbReference type="InParanoid" id="A0A7E5WDC8"/>
<organism evidence="2 3">
    <name type="scientific">Trichoplusia ni</name>
    <name type="common">Cabbage looper</name>
    <dbReference type="NCBI Taxonomy" id="7111"/>
    <lineage>
        <taxon>Eukaryota</taxon>
        <taxon>Metazoa</taxon>
        <taxon>Ecdysozoa</taxon>
        <taxon>Arthropoda</taxon>
        <taxon>Hexapoda</taxon>
        <taxon>Insecta</taxon>
        <taxon>Pterygota</taxon>
        <taxon>Neoptera</taxon>
        <taxon>Endopterygota</taxon>
        <taxon>Lepidoptera</taxon>
        <taxon>Glossata</taxon>
        <taxon>Ditrysia</taxon>
        <taxon>Noctuoidea</taxon>
        <taxon>Noctuidae</taxon>
        <taxon>Plusiinae</taxon>
        <taxon>Trichoplusia</taxon>
    </lineage>
</organism>
<keyword evidence="1" id="KW-1133">Transmembrane helix</keyword>
<dbReference type="GeneID" id="113501676"/>
<protein>
    <submittedName>
        <fullName evidence="3">Uncharacterized protein LOC113501676</fullName>
    </submittedName>
</protein>
<feature type="transmembrane region" description="Helical" evidence="1">
    <location>
        <begin position="59"/>
        <end position="78"/>
    </location>
</feature>
<keyword evidence="2" id="KW-1185">Reference proteome</keyword>
<keyword evidence="1" id="KW-0472">Membrane</keyword>
<dbReference type="Proteomes" id="UP000322000">
    <property type="component" value="Chromosome 16"/>
</dbReference>
<dbReference type="KEGG" id="tnl:113501676"/>
<proteinExistence type="predicted"/>
<accession>A0A7E5WDC8</accession>
<feature type="transmembrane region" description="Helical" evidence="1">
    <location>
        <begin position="84"/>
        <end position="103"/>
    </location>
</feature>
<evidence type="ECO:0000256" key="1">
    <source>
        <dbReference type="SAM" id="Phobius"/>
    </source>
</evidence>
<dbReference type="RefSeq" id="XP_026738665.1">
    <property type="nucleotide sequence ID" value="XM_026882864.1"/>
</dbReference>
<evidence type="ECO:0000313" key="3">
    <source>
        <dbReference type="RefSeq" id="XP_026738665.1"/>
    </source>
</evidence>
<gene>
    <name evidence="3" type="primary">LOC113501676</name>
</gene>
<sequence>MDYYSDSGSEGEYEQVCTRGGTCGTPVLPFDPSSIEKVILAISDSFDFRVVLSDERTKGALLVTTGFTIAGGLIGRHYGGKIGAAVGGAIGGACGLGIVAVSMRSIWEEIKAKLSDLFDMVYDYLAGLGIDDYKRAAMFLTQHGSNTQLAMMILETASSILGKKILSSIQAA</sequence>
<dbReference type="OrthoDB" id="7426446at2759"/>
<keyword evidence="1" id="KW-0812">Transmembrane</keyword>
<name>A0A7E5WDC8_TRINI</name>